<gene>
    <name evidence="3" type="ORF">OU5_P0460</name>
</gene>
<feature type="region of interest" description="Disordered" evidence="1">
    <location>
        <begin position="203"/>
        <end position="278"/>
    </location>
</feature>
<dbReference type="InterPro" id="IPR002035">
    <property type="entry name" value="VWF_A"/>
</dbReference>
<dbReference type="Pfam" id="PF00092">
    <property type="entry name" value="VWA"/>
    <property type="match status" value="1"/>
</dbReference>
<name>A0A024ELT9_9PSED</name>
<dbReference type="PANTHER" id="PTHR41248:SF1">
    <property type="entry name" value="NORD PROTEIN"/>
    <property type="match status" value="1"/>
</dbReference>
<evidence type="ECO:0000313" key="3">
    <source>
        <dbReference type="EMBL" id="AHZ73712.1"/>
    </source>
</evidence>
<geneLocation type="plasmid" evidence="4"/>
<dbReference type="Pfam" id="PF06213">
    <property type="entry name" value="CobT"/>
    <property type="match status" value="1"/>
</dbReference>
<dbReference type="HOGENOM" id="CLU_024864_0_0_6"/>
<organism evidence="3 4">
    <name type="scientific">Pseudomonas mandelii JR-1</name>
    <dbReference type="NCBI Taxonomy" id="1147786"/>
    <lineage>
        <taxon>Bacteria</taxon>
        <taxon>Pseudomonadati</taxon>
        <taxon>Pseudomonadota</taxon>
        <taxon>Gammaproteobacteria</taxon>
        <taxon>Pseudomonadales</taxon>
        <taxon>Pseudomonadaceae</taxon>
        <taxon>Pseudomonas</taxon>
    </lineage>
</organism>
<evidence type="ECO:0000313" key="4">
    <source>
        <dbReference type="Proteomes" id="UP000026913"/>
    </source>
</evidence>
<dbReference type="PROSITE" id="PS50234">
    <property type="entry name" value="VWFA"/>
    <property type="match status" value="1"/>
</dbReference>
<feature type="compositionally biased region" description="Polar residues" evidence="1">
    <location>
        <begin position="268"/>
        <end position="278"/>
    </location>
</feature>
<dbReference type="Gene3D" id="3.40.50.410">
    <property type="entry name" value="von Willebrand factor, type A domain"/>
    <property type="match status" value="1"/>
</dbReference>
<dbReference type="OrthoDB" id="6064888at2"/>
<dbReference type="GO" id="GO:0009236">
    <property type="term" value="P:cobalamin biosynthetic process"/>
    <property type="evidence" value="ECO:0007669"/>
    <property type="project" value="InterPro"/>
</dbReference>
<dbReference type="PANTHER" id="PTHR41248">
    <property type="entry name" value="NORD PROTEIN"/>
    <property type="match status" value="1"/>
</dbReference>
<dbReference type="InterPro" id="IPR006538">
    <property type="entry name" value="CobT"/>
</dbReference>
<evidence type="ECO:0000259" key="2">
    <source>
        <dbReference type="PROSITE" id="PS50234"/>
    </source>
</evidence>
<feature type="domain" description="VWFA" evidence="2">
    <location>
        <begin position="398"/>
        <end position="596"/>
    </location>
</feature>
<dbReference type="EMBL" id="CP005961">
    <property type="protein sequence ID" value="AHZ73712.1"/>
    <property type="molecule type" value="Genomic_DNA"/>
</dbReference>
<sequence length="601" mass="65322">MQKSLNNAFPIIARYYTDDLGVTVVWGGNQPATKNKVLYLPMLTDESQTMILVALGWTAHESAHIKYSDDAVYDKAEAEALFIVRFMNMLEDIRIEKRMMAEHFSTIHPLTVMVKEVLAGGRDFSGQNEATLLMNACLIIGRARLLNQPLQAETAIIEPELKKVFGVGRSTKVLGLLSQVADLPDTEAVYQITHRMLDVLGEEEEQQKPPTQPQQPQPQQNQSPQQSSGESGPDQDGNDQDQDSQPKSNGCGAGDEGDDKDDPAKSGSPASGVSDGQNMKQKILSASDDDLKDAISDVASLASDMVAKVVDHQTPVPSLVIKDPIGSELQAMRVFKNGQAASMGLRQVMSSLIQGSRNARASLRSSGSKIEGSRLARVRVGENRIFRRQEPVQRTNAAIQLVLDGSSSMSMKIVGPNENLDVLSDTEREAVINARKSALQIAEESAFAILTALEGISGVTTGAMIFPKNHGRENAVGVLKRHSQNLANAFREGRFGQVPRGSTPLSNAMWPAAGDLLKAKGERKVMIVITDGDPDHADSARTMVDRCRASGIEVFAIAFGSANTRKLQDIFGDNHWEFLTDLCQLRNALNNLVQQVLIQAA</sequence>
<proteinExistence type="predicted"/>
<protein>
    <recommendedName>
        <fullName evidence="2">VWFA domain-containing protein</fullName>
    </recommendedName>
</protein>
<dbReference type="InterPro" id="IPR051928">
    <property type="entry name" value="NorD/CobT"/>
</dbReference>
<feature type="compositionally biased region" description="Low complexity" evidence="1">
    <location>
        <begin position="217"/>
        <end position="235"/>
    </location>
</feature>
<keyword evidence="3" id="KW-0614">Plasmid</keyword>
<evidence type="ECO:0000256" key="1">
    <source>
        <dbReference type="SAM" id="MobiDB-lite"/>
    </source>
</evidence>
<dbReference type="InterPro" id="IPR036465">
    <property type="entry name" value="vWFA_dom_sf"/>
</dbReference>
<dbReference type="AlphaFoldDB" id="A0A024ELT9"/>
<dbReference type="RefSeq" id="WP_010466602.1">
    <property type="nucleotide sequence ID" value="NZ_CP005961.1"/>
</dbReference>
<reference evidence="3 4" key="1">
    <citation type="journal article" date="2012" name="J. Bacteriol.">
        <title>Genome sequence of cold-adapted Pseudomonas mandelii strain JR-1.</title>
        <authorList>
            <person name="Jang S.H."/>
            <person name="Kim J."/>
            <person name="Kim J."/>
            <person name="Hong S."/>
            <person name="Lee C."/>
        </authorList>
    </citation>
    <scope>NUCLEOTIDE SEQUENCE [LARGE SCALE GENOMIC DNA]</scope>
    <source>
        <strain evidence="3 4">JR-1</strain>
        <plasmid evidence="4">Plasmid</plasmid>
    </source>
</reference>
<dbReference type="SUPFAM" id="SSF53300">
    <property type="entry name" value="vWA-like"/>
    <property type="match status" value="1"/>
</dbReference>
<dbReference type="KEGG" id="pman:OU5_P0460"/>
<dbReference type="SMART" id="SM00327">
    <property type="entry name" value="VWA"/>
    <property type="match status" value="1"/>
</dbReference>
<accession>A0A024ELT9</accession>
<dbReference type="Proteomes" id="UP000026913">
    <property type="component" value="Plasmid unnamed"/>
</dbReference>